<dbReference type="EC" id="1.3.1.9" evidence="9"/>
<dbReference type="UniPathway" id="UPA00094"/>
<keyword evidence="8 9" id="KW-0275">Fatty acid biosynthesis</keyword>
<comment type="similarity">
    <text evidence="2 9">Belongs to the short-chain dehydrogenases/reductases (SDR) family. FabI subfamily.</text>
</comment>
<protein>
    <recommendedName>
        <fullName evidence="9">Enoyl-[acyl-carrier-protein] reductase [NADH]</fullName>
        <ecNumber evidence="9">1.3.1.9</ecNumber>
    </recommendedName>
</protein>
<reference evidence="13 14" key="1">
    <citation type="submission" date="2014-12" db="EMBL/GenBank/DDBJ databases">
        <title>Genomes of Geoalkalibacter ferrihydriticus and Geoalkalibacter subterraneus, two haloalkaliphilic metal-reducing members of the Geobacteraceae.</title>
        <authorList>
            <person name="Badalamenti J.P."/>
            <person name="Torres C.I."/>
            <person name="Krajmalnik-Brown R."/>
            <person name="Bond D.R."/>
        </authorList>
    </citation>
    <scope>NUCLEOTIDE SEQUENCE [LARGE SCALE GENOMIC DNA]</scope>
    <source>
        <strain evidence="13 14">DSM 17813</strain>
    </source>
</reference>
<evidence type="ECO:0000256" key="2">
    <source>
        <dbReference type="ARBA" id="ARBA00009233"/>
    </source>
</evidence>
<comment type="catalytic activity">
    <reaction evidence="9">
        <text>a 2,3-saturated acyl-[ACP] + NAD(+) = a (2E)-enoyl-[ACP] + NADH + H(+)</text>
        <dbReference type="Rhea" id="RHEA:10240"/>
        <dbReference type="Rhea" id="RHEA-COMP:9925"/>
        <dbReference type="Rhea" id="RHEA-COMP:9926"/>
        <dbReference type="ChEBI" id="CHEBI:15378"/>
        <dbReference type="ChEBI" id="CHEBI:57540"/>
        <dbReference type="ChEBI" id="CHEBI:57945"/>
        <dbReference type="ChEBI" id="CHEBI:78784"/>
        <dbReference type="ChEBI" id="CHEBI:78785"/>
        <dbReference type="EC" id="1.3.1.9"/>
    </reaction>
</comment>
<evidence type="ECO:0000256" key="11">
    <source>
        <dbReference type="PIRSR" id="PIRSR000094-2"/>
    </source>
</evidence>
<evidence type="ECO:0000256" key="7">
    <source>
        <dbReference type="ARBA" id="ARBA00023098"/>
    </source>
</evidence>
<keyword evidence="6 9" id="KW-0520">NAD</keyword>
<dbReference type="PIRSF" id="PIRSF000094">
    <property type="entry name" value="Enoyl-ACP_rdct"/>
    <property type="match status" value="1"/>
</dbReference>
<name>A0A0C2HU84_9BACT</name>
<evidence type="ECO:0000256" key="5">
    <source>
        <dbReference type="ARBA" id="ARBA00023002"/>
    </source>
</evidence>
<feature type="binding site" evidence="12">
    <location>
        <position position="162"/>
    </location>
    <ligand>
        <name>NAD(+)</name>
        <dbReference type="ChEBI" id="CHEBI:57540"/>
    </ligand>
</feature>
<dbReference type="FunFam" id="3.40.50.720:FF:000054">
    <property type="entry name" value="Enoyl-[acyl-carrier-protein] reductase [NADH]"/>
    <property type="match status" value="1"/>
</dbReference>
<dbReference type="PANTHER" id="PTHR43159:SF2">
    <property type="entry name" value="ENOYL-[ACYL-CARRIER-PROTEIN] REDUCTASE [NADH], CHLOROPLASTIC"/>
    <property type="match status" value="1"/>
</dbReference>
<dbReference type="Gene3D" id="1.10.8.400">
    <property type="entry name" value="Enoyl acyl carrier protein reductase"/>
    <property type="match status" value="1"/>
</dbReference>
<dbReference type="RefSeq" id="WP_040098852.1">
    <property type="nucleotide sequence ID" value="NZ_JWJD01000003.1"/>
</dbReference>
<organism evidence="13 14">
    <name type="scientific">Geoalkalibacter ferrihydriticus DSM 17813</name>
    <dbReference type="NCBI Taxonomy" id="1121915"/>
    <lineage>
        <taxon>Bacteria</taxon>
        <taxon>Pseudomonadati</taxon>
        <taxon>Thermodesulfobacteriota</taxon>
        <taxon>Desulfuromonadia</taxon>
        <taxon>Desulfuromonadales</taxon>
        <taxon>Geoalkalibacteraceae</taxon>
        <taxon>Geoalkalibacter</taxon>
    </lineage>
</organism>
<keyword evidence="7" id="KW-0443">Lipid metabolism</keyword>
<feature type="active site" description="Proton acceptor" evidence="10">
    <location>
        <position position="155"/>
    </location>
</feature>
<dbReference type="Pfam" id="PF13561">
    <property type="entry name" value="adh_short_C2"/>
    <property type="match status" value="1"/>
</dbReference>
<dbReference type="InterPro" id="IPR036291">
    <property type="entry name" value="NAD(P)-bd_dom_sf"/>
</dbReference>
<feature type="binding site" evidence="12">
    <location>
        <position position="92"/>
    </location>
    <ligand>
        <name>NAD(+)</name>
        <dbReference type="ChEBI" id="CHEBI:57540"/>
    </ligand>
</feature>
<dbReference type="Proteomes" id="UP000035068">
    <property type="component" value="Unassembled WGS sequence"/>
</dbReference>
<evidence type="ECO:0000256" key="6">
    <source>
        <dbReference type="ARBA" id="ARBA00023027"/>
    </source>
</evidence>
<keyword evidence="5 9" id="KW-0560">Oxidoreductase</keyword>
<dbReference type="PRINTS" id="PR00081">
    <property type="entry name" value="GDHRDH"/>
</dbReference>
<feature type="binding site" evidence="12">
    <location>
        <position position="13"/>
    </location>
    <ligand>
        <name>NAD(+)</name>
        <dbReference type="ChEBI" id="CHEBI:57540"/>
    </ligand>
</feature>
<evidence type="ECO:0000256" key="3">
    <source>
        <dbReference type="ARBA" id="ARBA00022516"/>
    </source>
</evidence>
<dbReference type="Gene3D" id="3.40.50.720">
    <property type="entry name" value="NAD(P)-binding Rossmann-like Domain"/>
    <property type="match status" value="1"/>
</dbReference>
<dbReference type="EMBL" id="JWJD01000003">
    <property type="protein sequence ID" value="KIH76397.1"/>
    <property type="molecule type" value="Genomic_DNA"/>
</dbReference>
<accession>A0A0C2HU84</accession>
<evidence type="ECO:0000313" key="14">
    <source>
        <dbReference type="Proteomes" id="UP000035068"/>
    </source>
</evidence>
<dbReference type="GO" id="GO:0006633">
    <property type="term" value="P:fatty acid biosynthetic process"/>
    <property type="evidence" value="ECO:0007669"/>
    <property type="project" value="UniProtKB-UniPathway"/>
</dbReference>
<dbReference type="AlphaFoldDB" id="A0A0C2HU84"/>
<feature type="active site" description="Proton acceptor" evidence="10">
    <location>
        <position position="145"/>
    </location>
</feature>
<keyword evidence="14" id="KW-1185">Reference proteome</keyword>
<dbReference type="PANTHER" id="PTHR43159">
    <property type="entry name" value="ENOYL-[ACYL-CARRIER-PROTEIN] REDUCTASE"/>
    <property type="match status" value="1"/>
</dbReference>
<evidence type="ECO:0000256" key="4">
    <source>
        <dbReference type="ARBA" id="ARBA00022832"/>
    </source>
</evidence>
<feature type="binding site" evidence="12">
    <location>
        <begin position="64"/>
        <end position="65"/>
    </location>
    <ligand>
        <name>NAD(+)</name>
        <dbReference type="ChEBI" id="CHEBI:57540"/>
    </ligand>
</feature>
<evidence type="ECO:0000256" key="12">
    <source>
        <dbReference type="PIRSR" id="PIRSR000094-3"/>
    </source>
</evidence>
<feature type="binding site" evidence="12">
    <location>
        <begin position="19"/>
        <end position="20"/>
    </location>
    <ligand>
        <name>NAD(+)</name>
        <dbReference type="ChEBI" id="CHEBI:57540"/>
    </ligand>
</feature>
<evidence type="ECO:0000313" key="13">
    <source>
        <dbReference type="EMBL" id="KIH76397.1"/>
    </source>
</evidence>
<feature type="binding site" evidence="12">
    <location>
        <begin position="191"/>
        <end position="195"/>
    </location>
    <ligand>
        <name>NAD(+)</name>
        <dbReference type="ChEBI" id="CHEBI:57540"/>
    </ligand>
</feature>
<keyword evidence="3 9" id="KW-0444">Lipid biosynthesis</keyword>
<gene>
    <name evidence="13" type="ORF">GFER_09170</name>
</gene>
<evidence type="ECO:0000256" key="8">
    <source>
        <dbReference type="ARBA" id="ARBA00023160"/>
    </source>
</evidence>
<dbReference type="InterPro" id="IPR002347">
    <property type="entry name" value="SDR_fam"/>
</dbReference>
<sequence>MSLLAGKRGIIFGVANDKSIAWGISQALSGAGAELAFTYLNGSLEKRVRPLAESLGSTLILSCDVQNDEDIDQVFTDVEKAWGGLDFVIHSVAFADREDLKKPFSQTSRAGFALAMDVSAYSLVAVSRRAAPLMKDGGSIVTLSYLGAQRAVPNYNVMGVAKAALEASVRYLAAELGPEGIRVNAISAGPIRTLAASGIGQFKEKIKLMDDYAPLRRTVTQEEVGKSALYFVSDLASGVTGEVHFVDAGFNVIVGA</sequence>
<evidence type="ECO:0000256" key="9">
    <source>
        <dbReference type="PIRNR" id="PIRNR000094"/>
    </source>
</evidence>
<proteinExistence type="inferred from homology"/>
<evidence type="ECO:0000256" key="1">
    <source>
        <dbReference type="ARBA" id="ARBA00005194"/>
    </source>
</evidence>
<feature type="binding site" evidence="11">
    <location>
        <position position="95"/>
    </location>
    <ligand>
        <name>substrate</name>
    </ligand>
</feature>
<dbReference type="InterPro" id="IPR014358">
    <property type="entry name" value="Enoyl-ACP_Rdtase_NADH"/>
</dbReference>
<dbReference type="SUPFAM" id="SSF51735">
    <property type="entry name" value="NAD(P)-binding Rossmann-fold domains"/>
    <property type="match status" value="1"/>
</dbReference>
<keyword evidence="4" id="KW-0276">Fatty acid metabolism</keyword>
<dbReference type="CDD" id="cd05372">
    <property type="entry name" value="ENR_SDR"/>
    <property type="match status" value="1"/>
</dbReference>
<dbReference type="GO" id="GO:0004318">
    <property type="term" value="F:enoyl-[acyl-carrier-protein] reductase (NADH) activity"/>
    <property type="evidence" value="ECO:0007669"/>
    <property type="project" value="UniProtKB-EC"/>
</dbReference>
<comment type="caution">
    <text evidence="13">The sequence shown here is derived from an EMBL/GenBank/DDBJ whole genome shotgun (WGS) entry which is preliminary data.</text>
</comment>
<comment type="pathway">
    <text evidence="1">Lipid metabolism; fatty acid biosynthesis.</text>
</comment>
<evidence type="ECO:0000256" key="10">
    <source>
        <dbReference type="PIRSR" id="PIRSR000094-1"/>
    </source>
</evidence>